<feature type="non-terminal residue" evidence="2">
    <location>
        <position position="1"/>
    </location>
</feature>
<organism evidence="2 3">
    <name type="scientific">Eiseniibacteriota bacterium</name>
    <dbReference type="NCBI Taxonomy" id="2212470"/>
    <lineage>
        <taxon>Bacteria</taxon>
        <taxon>Candidatus Eiseniibacteriota</taxon>
    </lineage>
</organism>
<feature type="region of interest" description="Disordered" evidence="1">
    <location>
        <begin position="109"/>
        <end position="147"/>
    </location>
</feature>
<evidence type="ECO:0000313" key="2">
    <source>
        <dbReference type="EMBL" id="MCA9730258.1"/>
    </source>
</evidence>
<protein>
    <submittedName>
        <fullName evidence="2">Uncharacterized protein</fullName>
    </submittedName>
</protein>
<name>A0A956RRE6_UNCEI</name>
<reference evidence="2" key="2">
    <citation type="journal article" date="2021" name="Microbiome">
        <title>Successional dynamics and alternative stable states in a saline activated sludge microbial community over 9 years.</title>
        <authorList>
            <person name="Wang Y."/>
            <person name="Ye J."/>
            <person name="Ju F."/>
            <person name="Liu L."/>
            <person name="Boyd J.A."/>
            <person name="Deng Y."/>
            <person name="Parks D.H."/>
            <person name="Jiang X."/>
            <person name="Yin X."/>
            <person name="Woodcroft B.J."/>
            <person name="Tyson G.W."/>
            <person name="Hugenholtz P."/>
            <person name="Polz M.F."/>
            <person name="Zhang T."/>
        </authorList>
    </citation>
    <scope>NUCLEOTIDE SEQUENCE</scope>
    <source>
        <strain evidence="2">HKST-UBA01</strain>
    </source>
</reference>
<reference evidence="2" key="1">
    <citation type="submission" date="2020-04" db="EMBL/GenBank/DDBJ databases">
        <authorList>
            <person name="Zhang T."/>
        </authorList>
    </citation>
    <scope>NUCLEOTIDE SEQUENCE</scope>
    <source>
        <strain evidence="2">HKST-UBA01</strain>
    </source>
</reference>
<dbReference type="Proteomes" id="UP000697710">
    <property type="component" value="Unassembled WGS sequence"/>
</dbReference>
<gene>
    <name evidence="2" type="ORF">KC729_21415</name>
</gene>
<evidence type="ECO:0000313" key="3">
    <source>
        <dbReference type="Proteomes" id="UP000697710"/>
    </source>
</evidence>
<proteinExistence type="predicted"/>
<comment type="caution">
    <text evidence="2">The sequence shown here is derived from an EMBL/GenBank/DDBJ whole genome shotgun (WGS) entry which is preliminary data.</text>
</comment>
<accession>A0A956RRE6</accession>
<sequence length="147" mass="16099">DEVSYNTWYDGPFDQLPDAYVKNGQIDMKEYIVAHTGLNPDVMDRYGSLVHIPGTRVPIAPYRMYRDPAELSFVSELVARLEDPTSGMSRSDFYSELTREEGRNLLEELGEHAAVDAEGTDEENGSTGDTGAGETRDGHSPAGPGGE</sequence>
<evidence type="ECO:0000256" key="1">
    <source>
        <dbReference type="SAM" id="MobiDB-lite"/>
    </source>
</evidence>
<dbReference type="EMBL" id="JAGQHR010001071">
    <property type="protein sequence ID" value="MCA9730258.1"/>
    <property type="molecule type" value="Genomic_DNA"/>
</dbReference>
<dbReference type="AlphaFoldDB" id="A0A956RRE6"/>